<dbReference type="EMBL" id="JACOPK010000004">
    <property type="protein sequence ID" value="MBC5695440.1"/>
    <property type="molecule type" value="Genomic_DNA"/>
</dbReference>
<gene>
    <name evidence="1" type="ORF">H8S02_05695</name>
</gene>
<accession>A0ABR7GM98</accession>
<reference evidence="1 2" key="1">
    <citation type="submission" date="2020-08" db="EMBL/GenBank/DDBJ databases">
        <title>Genome public.</title>
        <authorList>
            <person name="Liu C."/>
            <person name="Sun Q."/>
        </authorList>
    </citation>
    <scope>NUCLEOTIDE SEQUENCE [LARGE SCALE GENOMIC DNA]</scope>
    <source>
        <strain evidence="1 2">M2</strain>
    </source>
</reference>
<dbReference type="Proteomes" id="UP000641741">
    <property type="component" value="Unassembled WGS sequence"/>
</dbReference>
<name>A0ABR7GM98_9FIRM</name>
<evidence type="ECO:0000313" key="1">
    <source>
        <dbReference type="EMBL" id="MBC5695440.1"/>
    </source>
</evidence>
<evidence type="ECO:0000313" key="2">
    <source>
        <dbReference type="Proteomes" id="UP000641741"/>
    </source>
</evidence>
<keyword evidence="2" id="KW-1185">Reference proteome</keyword>
<dbReference type="RefSeq" id="WP_186969699.1">
    <property type="nucleotide sequence ID" value="NZ_JACOPK010000004.1"/>
</dbReference>
<sequence length="185" mass="21801">MEFNGYQQAILYLLGYWQEKRYLVRCVDKHYIDAVAPLFERTRPFLQHRTGEKKDYWCIKSASAENFTPPTLDDVDDWPAFSRAVVELQGIVDLRKVSSYGVPQRRLRLRIYGQPDLLEAVCSRFPAKPKKMQFIRTNNGETNAFFYQSPAEVCEILDYLDGEPRNEGIWKKWNELREGSSKHER</sequence>
<proteinExistence type="predicted"/>
<protein>
    <submittedName>
        <fullName evidence="1">Uncharacterized protein</fullName>
    </submittedName>
</protein>
<comment type="caution">
    <text evidence="1">The sequence shown here is derived from an EMBL/GenBank/DDBJ whole genome shotgun (WGS) entry which is preliminary data.</text>
</comment>
<organism evidence="1 2">
    <name type="scientific">Agathobaculum hominis</name>
    <dbReference type="NCBI Taxonomy" id="2763014"/>
    <lineage>
        <taxon>Bacteria</taxon>
        <taxon>Bacillati</taxon>
        <taxon>Bacillota</taxon>
        <taxon>Clostridia</taxon>
        <taxon>Eubacteriales</taxon>
        <taxon>Butyricicoccaceae</taxon>
        <taxon>Agathobaculum</taxon>
    </lineage>
</organism>